<evidence type="ECO:0000313" key="3">
    <source>
        <dbReference type="Proteomes" id="UP000239888"/>
    </source>
</evidence>
<dbReference type="AlphaFoldDB" id="A0A2L0RTK3"/>
<feature type="transmembrane region" description="Helical" evidence="1">
    <location>
        <begin position="78"/>
        <end position="100"/>
    </location>
</feature>
<dbReference type="Proteomes" id="UP000239888">
    <property type="component" value="Chromosome"/>
</dbReference>
<dbReference type="RefSeq" id="WP_104502091.1">
    <property type="nucleotide sequence ID" value="NZ_CP018049.1"/>
</dbReference>
<protein>
    <submittedName>
        <fullName evidence="2">Uncharacterized protein</fullName>
    </submittedName>
</protein>
<keyword evidence="1" id="KW-0472">Membrane</keyword>
<evidence type="ECO:0000313" key="2">
    <source>
        <dbReference type="EMBL" id="AUZ45369.1"/>
    </source>
</evidence>
<keyword evidence="1" id="KW-1133">Transmembrane helix</keyword>
<dbReference type="KEGG" id="poi:BOP93_07080"/>
<dbReference type="EMBL" id="CP018049">
    <property type="protein sequence ID" value="AUZ45369.1"/>
    <property type="molecule type" value="Genomic_DNA"/>
</dbReference>
<sequence length="164" mass="18521">MINLKKTSTEKISKLTKILSFVKKIPKSAWVAAFIALIFFTRTNFEPYDFITMGNVCTFTQLVPEACANFKAMQTFNWFLFGLNGLSILIALIAFVVFAYKIMKCLITKKDVNIKSVFVTFAVATILQVVSVSIFTHTANYKAELSIVKEQLKPHFDKTSKVAK</sequence>
<gene>
    <name evidence="2" type="ORF">BOP93_07080</name>
</gene>
<evidence type="ECO:0000256" key="1">
    <source>
        <dbReference type="SAM" id="Phobius"/>
    </source>
</evidence>
<organism evidence="2 3">
    <name type="scientific">Pseudomonas orientalis</name>
    <dbReference type="NCBI Taxonomy" id="76758"/>
    <lineage>
        <taxon>Bacteria</taxon>
        <taxon>Pseudomonadati</taxon>
        <taxon>Pseudomonadota</taxon>
        <taxon>Gammaproteobacteria</taxon>
        <taxon>Pseudomonadales</taxon>
        <taxon>Pseudomonadaceae</taxon>
        <taxon>Pseudomonas</taxon>
    </lineage>
</organism>
<accession>A0A2L0RTK3</accession>
<feature type="transmembrane region" description="Helical" evidence="1">
    <location>
        <begin position="21"/>
        <end position="40"/>
    </location>
</feature>
<feature type="transmembrane region" description="Helical" evidence="1">
    <location>
        <begin position="112"/>
        <end position="135"/>
    </location>
</feature>
<name>A0A2L0RTK3_9PSED</name>
<reference evidence="2 3" key="1">
    <citation type="journal article" date="2018" name="Front. Microbiol.">
        <title>Pseudomonas orientalis F9: A Potent Antagonist against Phytopathogens with Phytotoxic Effect in the Apple Flower.</title>
        <authorList>
            <person name="Zengerer V."/>
            <person name="Schmid M."/>
            <person name="Bieri M."/>
            <person name="Muller D.C."/>
            <person name="Remus-Emsermann M.N.P."/>
            <person name="Ahrens C.H."/>
            <person name="Pelludat C."/>
        </authorList>
    </citation>
    <scope>NUCLEOTIDE SEQUENCE [LARGE SCALE GENOMIC DNA]</scope>
    <source>
        <strain evidence="2 3">F9</strain>
    </source>
</reference>
<proteinExistence type="predicted"/>
<keyword evidence="1" id="KW-0812">Transmembrane</keyword>